<evidence type="ECO:0000259" key="12">
    <source>
        <dbReference type="PROSITE" id="PS50106"/>
    </source>
</evidence>
<dbReference type="CDD" id="cd06163">
    <property type="entry name" value="S2P-M50_PDZ_RseP-like"/>
    <property type="match status" value="1"/>
</dbReference>
<dbReference type="SUPFAM" id="SSF50156">
    <property type="entry name" value="PDZ domain-like"/>
    <property type="match status" value="1"/>
</dbReference>
<keyword evidence="5 11" id="KW-0812">Transmembrane</keyword>
<dbReference type="Pfam" id="PF02163">
    <property type="entry name" value="Peptidase_M50"/>
    <property type="match status" value="1"/>
</dbReference>
<dbReference type="InterPro" id="IPR008915">
    <property type="entry name" value="Peptidase_M50"/>
</dbReference>
<dbReference type="InterPro" id="IPR036034">
    <property type="entry name" value="PDZ_sf"/>
</dbReference>
<feature type="transmembrane region" description="Helical" evidence="11">
    <location>
        <begin position="355"/>
        <end position="373"/>
    </location>
</feature>
<dbReference type="GO" id="GO:0006508">
    <property type="term" value="P:proteolysis"/>
    <property type="evidence" value="ECO:0007669"/>
    <property type="project" value="UniProtKB-KW"/>
</dbReference>
<evidence type="ECO:0000256" key="8">
    <source>
        <dbReference type="ARBA" id="ARBA00022989"/>
    </source>
</evidence>
<feature type="transmembrane region" description="Helical" evidence="11">
    <location>
        <begin position="6"/>
        <end position="32"/>
    </location>
</feature>
<dbReference type="InterPro" id="IPR001478">
    <property type="entry name" value="PDZ"/>
</dbReference>
<proteinExistence type="inferred from homology"/>
<evidence type="ECO:0000256" key="1">
    <source>
        <dbReference type="ARBA" id="ARBA00001947"/>
    </source>
</evidence>
<dbReference type="Gene3D" id="2.30.42.10">
    <property type="match status" value="1"/>
</dbReference>
<keyword evidence="7 11" id="KW-0862">Zinc</keyword>
<dbReference type="OrthoDB" id="9782003at2"/>
<keyword evidence="10 11" id="KW-0472">Membrane</keyword>
<keyword evidence="6 11" id="KW-0378">Hydrolase</keyword>
<evidence type="ECO:0000256" key="10">
    <source>
        <dbReference type="ARBA" id="ARBA00023136"/>
    </source>
</evidence>
<dbReference type="GO" id="GO:0016020">
    <property type="term" value="C:membrane"/>
    <property type="evidence" value="ECO:0007669"/>
    <property type="project" value="UniProtKB-SubCell"/>
</dbReference>
<evidence type="ECO:0000256" key="6">
    <source>
        <dbReference type="ARBA" id="ARBA00022801"/>
    </source>
</evidence>
<dbReference type="PROSITE" id="PS50106">
    <property type="entry name" value="PDZ"/>
    <property type="match status" value="1"/>
</dbReference>
<evidence type="ECO:0000256" key="2">
    <source>
        <dbReference type="ARBA" id="ARBA00004141"/>
    </source>
</evidence>
<sequence>MGDVTGTIFGFGSFLAGTIVPFLFVLTVVVFVHEMGHYLVGRWCGIGVRAFSIGFGPELVGFTDRHGTRWKLSAIPLGGYVKFVGDVGATSAPDAEGLEKLSAEERRTAFHLQPIWKRAATVFAGPFFNFLLTVAVFSVMFSLFGRYISDPMVAEVRPDSPAAVAGIIPGDRFVSIDGKPVETFGDVQRIVSGRAGDPLTFVMERDGRQITVTATPELSEQADALGNQIKIGVIGVINNEALGQPRLVEYGPVEAVGAGIEETAGAIVRTGQFLQRLVAGREDRCQLGGPVKIADMAGRAASLGFEWLVQLAALLSVGIGILNLLPIPPLDGGHLLFYAIEAVLRRPVPEQVAEAVYRVGMLMVLVFMGFVFWNDLFGC</sequence>
<feature type="transmembrane region" description="Helical" evidence="11">
    <location>
        <begin position="127"/>
        <end position="148"/>
    </location>
</feature>
<reference evidence="13" key="1">
    <citation type="submission" date="2006-06" db="EMBL/GenBank/DDBJ databases">
        <title>Complete sequence of chromosome of Chelativorans sp. BNC1.</title>
        <authorList>
            <consortium name="US DOE Joint Genome Institute"/>
            <person name="Copeland A."/>
            <person name="Lucas S."/>
            <person name="Lapidus A."/>
            <person name="Barry K."/>
            <person name="Detter J.C."/>
            <person name="Glavina del Rio T."/>
            <person name="Hammon N."/>
            <person name="Israni S."/>
            <person name="Dalin E."/>
            <person name="Tice H."/>
            <person name="Pitluck S."/>
            <person name="Chertkov O."/>
            <person name="Brettin T."/>
            <person name="Bruce D."/>
            <person name="Han C."/>
            <person name="Tapia R."/>
            <person name="Gilna P."/>
            <person name="Schmutz J."/>
            <person name="Larimer F."/>
            <person name="Land M."/>
            <person name="Hauser L."/>
            <person name="Kyrpides N."/>
            <person name="Mikhailova N."/>
            <person name="Richardson P."/>
        </authorList>
    </citation>
    <scope>NUCLEOTIDE SEQUENCE</scope>
    <source>
        <strain evidence="13">BNC1</strain>
    </source>
</reference>
<dbReference type="GO" id="GO:0004222">
    <property type="term" value="F:metalloendopeptidase activity"/>
    <property type="evidence" value="ECO:0007669"/>
    <property type="project" value="InterPro"/>
</dbReference>
<keyword evidence="8 11" id="KW-1133">Transmembrane helix</keyword>
<dbReference type="EMBL" id="CP000390">
    <property type="protein sequence ID" value="ABG62783.1"/>
    <property type="molecule type" value="Genomic_DNA"/>
</dbReference>
<keyword evidence="11" id="KW-0479">Metal-binding</keyword>
<evidence type="ECO:0000256" key="9">
    <source>
        <dbReference type="ARBA" id="ARBA00023049"/>
    </source>
</evidence>
<dbReference type="STRING" id="266779.Meso_1387"/>
<dbReference type="HOGENOM" id="CLU_025778_1_0_5"/>
<dbReference type="CDD" id="cd23081">
    <property type="entry name" value="cpPDZ_EcRseP-like"/>
    <property type="match status" value="1"/>
</dbReference>
<evidence type="ECO:0000256" key="5">
    <source>
        <dbReference type="ARBA" id="ARBA00022692"/>
    </source>
</evidence>
<protein>
    <recommendedName>
        <fullName evidence="11">Zinc metalloprotease</fullName>
        <ecNumber evidence="11">3.4.24.-</ecNumber>
    </recommendedName>
</protein>
<evidence type="ECO:0000256" key="7">
    <source>
        <dbReference type="ARBA" id="ARBA00022833"/>
    </source>
</evidence>
<comment type="cofactor">
    <cofactor evidence="1 11">
        <name>Zn(2+)</name>
        <dbReference type="ChEBI" id="CHEBI:29105"/>
    </cofactor>
</comment>
<comment type="subcellular location">
    <subcellularLocation>
        <location evidence="2">Membrane</location>
        <topology evidence="2">Multi-pass membrane protein</topology>
    </subcellularLocation>
</comment>
<dbReference type="EC" id="3.4.24.-" evidence="11"/>
<evidence type="ECO:0000256" key="3">
    <source>
        <dbReference type="ARBA" id="ARBA00007931"/>
    </source>
</evidence>
<feature type="domain" description="PDZ" evidence="12">
    <location>
        <begin position="133"/>
        <end position="182"/>
    </location>
</feature>
<dbReference type="InterPro" id="IPR041489">
    <property type="entry name" value="PDZ_6"/>
</dbReference>
<comment type="similarity">
    <text evidence="3 11">Belongs to the peptidase M50B family.</text>
</comment>
<keyword evidence="9 11" id="KW-0482">Metalloprotease</keyword>
<dbReference type="GO" id="GO:0046872">
    <property type="term" value="F:metal ion binding"/>
    <property type="evidence" value="ECO:0007669"/>
    <property type="project" value="UniProtKB-KW"/>
</dbReference>
<evidence type="ECO:0000256" key="11">
    <source>
        <dbReference type="RuleBase" id="RU362031"/>
    </source>
</evidence>
<dbReference type="PANTHER" id="PTHR42837:SF2">
    <property type="entry name" value="MEMBRANE METALLOPROTEASE ARASP2, CHLOROPLASTIC-RELATED"/>
    <property type="match status" value="1"/>
</dbReference>
<dbReference type="Pfam" id="PF17820">
    <property type="entry name" value="PDZ_6"/>
    <property type="match status" value="1"/>
</dbReference>
<accession>Q11IJ2</accession>
<evidence type="ECO:0000256" key="4">
    <source>
        <dbReference type="ARBA" id="ARBA00022670"/>
    </source>
</evidence>
<organism evidence="13">
    <name type="scientific">Chelativorans sp. (strain BNC1)</name>
    <dbReference type="NCBI Taxonomy" id="266779"/>
    <lineage>
        <taxon>Bacteria</taxon>
        <taxon>Pseudomonadati</taxon>
        <taxon>Pseudomonadota</taxon>
        <taxon>Alphaproteobacteria</taxon>
        <taxon>Hyphomicrobiales</taxon>
        <taxon>Phyllobacteriaceae</taxon>
        <taxon>Chelativorans</taxon>
    </lineage>
</organism>
<dbReference type="KEGG" id="mes:Meso_1387"/>
<dbReference type="InterPro" id="IPR004387">
    <property type="entry name" value="Pept_M50_Zn"/>
</dbReference>
<evidence type="ECO:0000313" key="13">
    <source>
        <dbReference type="EMBL" id="ABG62783.1"/>
    </source>
</evidence>
<keyword evidence="4 13" id="KW-0645">Protease</keyword>
<dbReference type="SMART" id="SM00228">
    <property type="entry name" value="PDZ"/>
    <property type="match status" value="1"/>
</dbReference>
<dbReference type="AlphaFoldDB" id="Q11IJ2"/>
<dbReference type="PANTHER" id="PTHR42837">
    <property type="entry name" value="REGULATOR OF SIGMA-E PROTEASE RSEP"/>
    <property type="match status" value="1"/>
</dbReference>
<gene>
    <name evidence="13" type="ordered locus">Meso_1387</name>
</gene>
<dbReference type="eggNOG" id="COG0750">
    <property type="taxonomic scope" value="Bacteria"/>
</dbReference>
<name>Q11IJ2_CHESB</name>
<feature type="transmembrane region" description="Helical" evidence="11">
    <location>
        <begin position="307"/>
        <end position="325"/>
    </location>
</feature>
<dbReference type="NCBIfam" id="TIGR00054">
    <property type="entry name" value="RIP metalloprotease RseP"/>
    <property type="match status" value="1"/>
</dbReference>